<dbReference type="EMBL" id="JAIFRP010004405">
    <property type="protein sequence ID" value="KAK2576554.1"/>
    <property type="molecule type" value="Genomic_DNA"/>
</dbReference>
<evidence type="ECO:0000313" key="1">
    <source>
        <dbReference type="EMBL" id="KAK2576554.1"/>
    </source>
</evidence>
<gene>
    <name evidence="1" type="ORF">KPH14_005227</name>
</gene>
<dbReference type="AlphaFoldDB" id="A0AAD9RB83"/>
<proteinExistence type="predicted"/>
<reference evidence="1" key="2">
    <citation type="journal article" date="2023" name="Commun. Biol.">
        <title>Intrasexual cuticular hydrocarbon dimorphism in a wasp sheds light on hydrocarbon biosynthesis genes in Hymenoptera.</title>
        <authorList>
            <person name="Moris V.C."/>
            <person name="Podsiadlowski L."/>
            <person name="Martin S."/>
            <person name="Oeyen J.P."/>
            <person name="Donath A."/>
            <person name="Petersen M."/>
            <person name="Wilbrandt J."/>
            <person name="Misof B."/>
            <person name="Liedtke D."/>
            <person name="Thamm M."/>
            <person name="Scheiner R."/>
            <person name="Schmitt T."/>
            <person name="Niehuis O."/>
        </authorList>
    </citation>
    <scope>NUCLEOTIDE SEQUENCE</scope>
    <source>
        <strain evidence="1">GBR_01_08_01A</strain>
    </source>
</reference>
<reference evidence="1" key="1">
    <citation type="submission" date="2021-08" db="EMBL/GenBank/DDBJ databases">
        <authorList>
            <person name="Misof B."/>
            <person name="Oliver O."/>
            <person name="Podsiadlowski L."/>
            <person name="Donath A."/>
            <person name="Peters R."/>
            <person name="Mayer C."/>
            <person name="Rust J."/>
            <person name="Gunkel S."/>
            <person name="Lesny P."/>
            <person name="Martin S."/>
            <person name="Oeyen J.P."/>
            <person name="Petersen M."/>
            <person name="Panagiotis P."/>
            <person name="Wilbrandt J."/>
            <person name="Tanja T."/>
        </authorList>
    </citation>
    <scope>NUCLEOTIDE SEQUENCE</scope>
    <source>
        <strain evidence="1">GBR_01_08_01A</strain>
        <tissue evidence="1">Thorax + abdomen</tissue>
    </source>
</reference>
<protein>
    <recommendedName>
        <fullName evidence="3">PBAN-type neuropeptides</fullName>
    </recommendedName>
</protein>
<evidence type="ECO:0000313" key="2">
    <source>
        <dbReference type="Proteomes" id="UP001258017"/>
    </source>
</evidence>
<keyword evidence="2" id="KW-1185">Reference proteome</keyword>
<sequence>MEYVKRVRGEIVTTPSDTLASPIKPQDRWAISIKPCRECPEEAGTRNRERRGSSKNGTMLEFVARLSRTSRTSCCSCALIFLLFLLSCTTAEYDTRDAASASNDRTQDNDLRSCTEGKCIKRTTQEISSGMWFGPRLGKRHKFDSRTDVDNELETIANALDGSRWAIVTIPDDKRRTNRVKFYQERDYDEDLSNFSVSKDSEDNREDKEAQPFSFAIGRGGRHVPWPISSRFTHRSRVPVF</sequence>
<evidence type="ECO:0008006" key="3">
    <source>
        <dbReference type="Google" id="ProtNLM"/>
    </source>
</evidence>
<name>A0AAD9RB83_9HYME</name>
<organism evidence="1 2">
    <name type="scientific">Odynerus spinipes</name>
    <dbReference type="NCBI Taxonomy" id="1348599"/>
    <lineage>
        <taxon>Eukaryota</taxon>
        <taxon>Metazoa</taxon>
        <taxon>Ecdysozoa</taxon>
        <taxon>Arthropoda</taxon>
        <taxon>Hexapoda</taxon>
        <taxon>Insecta</taxon>
        <taxon>Pterygota</taxon>
        <taxon>Neoptera</taxon>
        <taxon>Endopterygota</taxon>
        <taxon>Hymenoptera</taxon>
        <taxon>Apocrita</taxon>
        <taxon>Aculeata</taxon>
        <taxon>Vespoidea</taxon>
        <taxon>Vespidae</taxon>
        <taxon>Eumeninae</taxon>
        <taxon>Odynerus</taxon>
    </lineage>
</organism>
<accession>A0AAD9RB83</accession>
<comment type="caution">
    <text evidence="1">The sequence shown here is derived from an EMBL/GenBank/DDBJ whole genome shotgun (WGS) entry which is preliminary data.</text>
</comment>
<dbReference type="Proteomes" id="UP001258017">
    <property type="component" value="Unassembled WGS sequence"/>
</dbReference>